<feature type="transmembrane region" description="Helical" evidence="2">
    <location>
        <begin position="115"/>
        <end position="141"/>
    </location>
</feature>
<evidence type="ECO:0000313" key="3">
    <source>
        <dbReference type="EMBL" id="NYH90859.1"/>
    </source>
</evidence>
<proteinExistence type="predicted"/>
<evidence type="ECO:0000256" key="1">
    <source>
        <dbReference type="SAM" id="MobiDB-lite"/>
    </source>
</evidence>
<accession>A0A852ZN16</accession>
<feature type="transmembrane region" description="Helical" evidence="2">
    <location>
        <begin position="275"/>
        <end position="296"/>
    </location>
</feature>
<evidence type="ECO:0000256" key="2">
    <source>
        <dbReference type="SAM" id="Phobius"/>
    </source>
</evidence>
<feature type="region of interest" description="Disordered" evidence="1">
    <location>
        <begin position="405"/>
        <end position="433"/>
    </location>
</feature>
<keyword evidence="4" id="KW-1185">Reference proteome</keyword>
<dbReference type="AlphaFoldDB" id="A0A852ZN16"/>
<dbReference type="RefSeq" id="WP_179788528.1">
    <property type="nucleotide sequence ID" value="NZ_BAAARR010000016.1"/>
</dbReference>
<keyword evidence="2" id="KW-0472">Membrane</keyword>
<feature type="region of interest" description="Disordered" evidence="1">
    <location>
        <begin position="360"/>
        <end position="383"/>
    </location>
</feature>
<keyword evidence="2" id="KW-0812">Transmembrane</keyword>
<feature type="transmembrane region" description="Helical" evidence="2">
    <location>
        <begin position="76"/>
        <end position="95"/>
    </location>
</feature>
<organism evidence="3 4">
    <name type="scientific">Actinopolymorpha rutila</name>
    <dbReference type="NCBI Taxonomy" id="446787"/>
    <lineage>
        <taxon>Bacteria</taxon>
        <taxon>Bacillati</taxon>
        <taxon>Actinomycetota</taxon>
        <taxon>Actinomycetes</taxon>
        <taxon>Propionibacteriales</taxon>
        <taxon>Actinopolymorphaceae</taxon>
        <taxon>Actinopolymorpha</taxon>
    </lineage>
</organism>
<dbReference type="EMBL" id="JACBZH010000001">
    <property type="protein sequence ID" value="NYH90859.1"/>
    <property type="molecule type" value="Genomic_DNA"/>
</dbReference>
<evidence type="ECO:0000313" key="4">
    <source>
        <dbReference type="Proteomes" id="UP000579605"/>
    </source>
</evidence>
<name>A0A852ZN16_9ACTN</name>
<sequence length="433" mass="46088">MAGIWGSADAVNAGGIPTRAWNRAATMDWLRARPARWSDPRLSAVGWAVMVALFVATDTSGGCSEAAPCMIDRDDVLGAVVVAAALAHIGWLVWVPEVAWITTPVVVVVSVVSPGSIVGGAASWVLWLVVPAAAWTLATLWRRRSGRVRQLEIVAPLASTMALPPVPAPAWDRRTLRLLAGFAALAAAAGLVAYTLHWQATENAHVRQATRVPGAVLAHLDDGYALRVRLRPPGAGVRKLETFDASGYPVGSAVQVLVDGSWARLAAEPFDPTGWYMLAAGFALLGTTLVVTTLAWRRRLAALASGPVPALAVWVDPDRDHFLMFRQRWVQHAVVYAADDESMSRPLFAVPVEALEAGHDDLRDDDLPDDDLPDDDEPGPATLFGLPGDGAVIALRVEGDEPLLLLPTGPARRAGRQRRGRYVGASGPSTAGR</sequence>
<feature type="compositionally biased region" description="Acidic residues" evidence="1">
    <location>
        <begin position="363"/>
        <end position="378"/>
    </location>
</feature>
<feature type="transmembrane region" description="Helical" evidence="2">
    <location>
        <begin position="178"/>
        <end position="196"/>
    </location>
</feature>
<reference evidence="3 4" key="1">
    <citation type="submission" date="2020-07" db="EMBL/GenBank/DDBJ databases">
        <title>Sequencing the genomes of 1000 actinobacteria strains.</title>
        <authorList>
            <person name="Klenk H.-P."/>
        </authorList>
    </citation>
    <scope>NUCLEOTIDE SEQUENCE [LARGE SCALE GENOMIC DNA]</scope>
    <source>
        <strain evidence="3 4">DSM 18448</strain>
    </source>
</reference>
<comment type="caution">
    <text evidence="3">The sequence shown here is derived from an EMBL/GenBank/DDBJ whole genome shotgun (WGS) entry which is preliminary data.</text>
</comment>
<gene>
    <name evidence="3" type="ORF">F4554_003497</name>
</gene>
<dbReference type="Proteomes" id="UP000579605">
    <property type="component" value="Unassembled WGS sequence"/>
</dbReference>
<protein>
    <submittedName>
        <fullName evidence="3">Uncharacterized protein</fullName>
    </submittedName>
</protein>
<keyword evidence="2" id="KW-1133">Transmembrane helix</keyword>